<accession>A0ACB8UPZ4</accession>
<name>A0ACB8UPZ4_9EURO</name>
<gene>
    <name evidence="1" type="ORF">LOY88_005745</name>
</gene>
<protein>
    <submittedName>
        <fullName evidence="1">Uncharacterized protein</fullName>
    </submittedName>
</protein>
<dbReference type="EMBL" id="JALBCA010000110">
    <property type="protein sequence ID" value="KAI2382754.1"/>
    <property type="molecule type" value="Genomic_DNA"/>
</dbReference>
<proteinExistence type="predicted"/>
<evidence type="ECO:0000313" key="1">
    <source>
        <dbReference type="EMBL" id="KAI2382754.1"/>
    </source>
</evidence>
<sequence>MFTAMDNPMFLIGAALVMALVACLAIGGLQGGRFLDRLRGSSRKVPSAKTPPPDFSEKRPSSPPYSKILPPSLREALYTVAKAGIPDSQRAALAPQELADETMLRSILPMTESYKACIGTRFTPTGFSTEEIKALGDFPDYATLSGVPLPEPYLEFDINKALPRPYRPFRWNYHQTMSLTKLESNWWLELENTYRDRLVQRKALYEKHGKSVLNMLPGAELACKELMEMVIQFLCARYPHYFSLSNDKRYFTNSILDIVEDLHDKDPLIVLMHHVPEDFGIMLRDESGYYFLRAGCICSSLGWNLGSKMGMQLHEIHEPIPDYKEKMRFSMDRYFAKMPTDRPIQRGSWGLEVEQPLFMPPGDPHEQYRYSQSPSLDISSCYLRVDWQTLRRLPLSGAIIFNFKAVFTPVTEFRDEPGVPALIAKVLKDGKRSIMEYKNTWHTEHVVLPALEKWAIEQEENGIIEKGWKVETLEESPYFKGWEEKWHRQQGF</sequence>
<comment type="caution">
    <text evidence="1">The sequence shown here is derived from an EMBL/GenBank/DDBJ whole genome shotgun (WGS) entry which is preliminary data.</text>
</comment>
<reference evidence="1" key="1">
    <citation type="journal article" date="2022" name="bioRxiv">
        <title>Population genetic analysis of Ophidiomyces ophidiicola, the causative agent of snake fungal disease, indicates recent introductions to the USA.</title>
        <authorList>
            <person name="Ladner J.T."/>
            <person name="Palmer J.M."/>
            <person name="Ettinger C.L."/>
            <person name="Stajich J.E."/>
            <person name="Farrell T.M."/>
            <person name="Glorioso B.M."/>
            <person name="Lawson B."/>
            <person name="Price S.J."/>
            <person name="Stengle A.G."/>
            <person name="Grear D.A."/>
            <person name="Lorch J.M."/>
        </authorList>
    </citation>
    <scope>NUCLEOTIDE SEQUENCE</scope>
    <source>
        <strain evidence="1">NWHC 24266-5</strain>
    </source>
</reference>
<organism evidence="1">
    <name type="scientific">Ophidiomyces ophidiicola</name>
    <dbReference type="NCBI Taxonomy" id="1387563"/>
    <lineage>
        <taxon>Eukaryota</taxon>
        <taxon>Fungi</taxon>
        <taxon>Dikarya</taxon>
        <taxon>Ascomycota</taxon>
        <taxon>Pezizomycotina</taxon>
        <taxon>Eurotiomycetes</taxon>
        <taxon>Eurotiomycetidae</taxon>
        <taxon>Onygenales</taxon>
        <taxon>Onygenaceae</taxon>
        <taxon>Ophidiomyces</taxon>
    </lineage>
</organism>